<evidence type="ECO:0000313" key="7">
    <source>
        <dbReference type="Proteomes" id="UP001160483"/>
    </source>
</evidence>
<dbReference type="SUPFAM" id="SSF53335">
    <property type="entry name" value="S-adenosyl-L-methionine-dependent methyltransferases"/>
    <property type="match status" value="1"/>
</dbReference>
<organism evidence="6 7">
    <name type="scientific">Peronospora belbahrii</name>
    <dbReference type="NCBI Taxonomy" id="622444"/>
    <lineage>
        <taxon>Eukaryota</taxon>
        <taxon>Sar</taxon>
        <taxon>Stramenopiles</taxon>
        <taxon>Oomycota</taxon>
        <taxon>Peronosporomycetes</taxon>
        <taxon>Peronosporales</taxon>
        <taxon>Peronosporaceae</taxon>
        <taxon>Peronospora</taxon>
    </lineage>
</organism>
<sequence>MLTNAADYCLIFPTLDMATSPNKRRRVRQLVLEAAKTRANEVLTLKDNVCNQELLAPFSPSPIAVIDAVWTKLEAAQAALSSDDLLMDLGCGDGRWLISAVKRFGCNAMGVELNDKLVKKAQEQVQMENLQAQIQVVLGDVMLMDISNAKLVIVYAFAKSLTNIAERLKNQLKEDAKVLSIGFRIPTWKPHWSECEGGLRWYIYYLSDCIQSRSGSV</sequence>
<dbReference type="GO" id="GO:0016279">
    <property type="term" value="F:protein-lysine N-methyltransferase activity"/>
    <property type="evidence" value="ECO:0007669"/>
    <property type="project" value="InterPro"/>
</dbReference>
<dbReference type="InterPro" id="IPR026170">
    <property type="entry name" value="FAM173A/B"/>
</dbReference>
<keyword evidence="3" id="KW-0808">Transferase</keyword>
<name>A0AAU9KW00_9STRA</name>
<evidence type="ECO:0000256" key="3">
    <source>
        <dbReference type="ARBA" id="ARBA00022679"/>
    </source>
</evidence>
<proteinExistence type="inferred from homology"/>
<protein>
    <recommendedName>
        <fullName evidence="5">Methyltransferase domain-containing protein</fullName>
    </recommendedName>
</protein>
<dbReference type="AlphaFoldDB" id="A0AAU9KW00"/>
<evidence type="ECO:0000256" key="2">
    <source>
        <dbReference type="ARBA" id="ARBA00022603"/>
    </source>
</evidence>
<dbReference type="PANTHER" id="PTHR13610">
    <property type="entry name" value="METHYLTRANSFERASE DOMAIN-CONTAINING PROTEIN"/>
    <property type="match status" value="1"/>
</dbReference>
<accession>A0AAU9KW00</accession>
<feature type="domain" description="Methyltransferase" evidence="5">
    <location>
        <begin position="87"/>
        <end position="179"/>
    </location>
</feature>
<dbReference type="GO" id="GO:0032259">
    <property type="term" value="P:methylation"/>
    <property type="evidence" value="ECO:0007669"/>
    <property type="project" value="UniProtKB-KW"/>
</dbReference>
<dbReference type="Gene3D" id="3.40.50.150">
    <property type="entry name" value="Vaccinia Virus protein VP39"/>
    <property type="match status" value="1"/>
</dbReference>
<reference evidence="6" key="1">
    <citation type="submission" date="2021-11" db="EMBL/GenBank/DDBJ databases">
        <authorList>
            <person name="Islam A."/>
            <person name="Islam S."/>
            <person name="Flora M.S."/>
            <person name="Rahman M."/>
            <person name="Ziaur R.M."/>
            <person name="Epstein J.H."/>
            <person name="Hassan M."/>
            <person name="Klassen M."/>
            <person name="Woodard K."/>
            <person name="Webb A."/>
            <person name="Webby R.J."/>
            <person name="El Zowalaty M.E."/>
        </authorList>
    </citation>
    <scope>NUCLEOTIDE SEQUENCE</scope>
    <source>
        <strain evidence="6">Pbs3</strain>
    </source>
</reference>
<dbReference type="InterPro" id="IPR029063">
    <property type="entry name" value="SAM-dependent_MTases_sf"/>
</dbReference>
<dbReference type="EMBL" id="CAKKTJ010000157">
    <property type="protein sequence ID" value="CAH0476594.1"/>
    <property type="molecule type" value="Genomic_DNA"/>
</dbReference>
<gene>
    <name evidence="6" type="ORF">PBS003_LOCUS3368</name>
</gene>
<dbReference type="GO" id="GO:1905706">
    <property type="term" value="P:regulation of mitochondrial ATP synthesis coupled proton transport"/>
    <property type="evidence" value="ECO:0007669"/>
    <property type="project" value="TreeGrafter"/>
</dbReference>
<dbReference type="Pfam" id="PF13649">
    <property type="entry name" value="Methyltransf_25"/>
    <property type="match status" value="1"/>
</dbReference>
<comment type="similarity">
    <text evidence="1">Belongs to the ANT/ATPSC lysine N-methyltransferase family.</text>
</comment>
<dbReference type="Proteomes" id="UP001160483">
    <property type="component" value="Unassembled WGS sequence"/>
</dbReference>
<comment type="caution">
    <text evidence="6">The sequence shown here is derived from an EMBL/GenBank/DDBJ whole genome shotgun (WGS) entry which is preliminary data.</text>
</comment>
<evidence type="ECO:0000259" key="5">
    <source>
        <dbReference type="Pfam" id="PF13649"/>
    </source>
</evidence>
<dbReference type="PANTHER" id="PTHR13610:SF11">
    <property type="entry name" value="METHYLTRANSFERASE DOMAIN-CONTAINING PROTEIN"/>
    <property type="match status" value="1"/>
</dbReference>
<dbReference type="CDD" id="cd02440">
    <property type="entry name" value="AdoMet_MTases"/>
    <property type="match status" value="1"/>
</dbReference>
<keyword evidence="2" id="KW-0489">Methyltransferase</keyword>
<evidence type="ECO:0000256" key="4">
    <source>
        <dbReference type="ARBA" id="ARBA00022691"/>
    </source>
</evidence>
<evidence type="ECO:0000256" key="1">
    <source>
        <dbReference type="ARBA" id="ARBA00010633"/>
    </source>
</evidence>
<evidence type="ECO:0000313" key="6">
    <source>
        <dbReference type="EMBL" id="CAH0476594.1"/>
    </source>
</evidence>
<dbReference type="InterPro" id="IPR041698">
    <property type="entry name" value="Methyltransf_25"/>
</dbReference>
<dbReference type="GO" id="GO:0005739">
    <property type="term" value="C:mitochondrion"/>
    <property type="evidence" value="ECO:0007669"/>
    <property type="project" value="TreeGrafter"/>
</dbReference>
<keyword evidence="4" id="KW-0949">S-adenosyl-L-methionine</keyword>